<comment type="subcellular location">
    <subcellularLocation>
        <location evidence="1 7">Cell membrane</location>
        <topology evidence="1 7">Multi-pass membrane protein</topology>
    </subcellularLocation>
</comment>
<dbReference type="PANTHER" id="PTHR43163:SF6">
    <property type="entry name" value="DIPEPTIDE TRANSPORT SYSTEM PERMEASE PROTEIN DPPB-RELATED"/>
    <property type="match status" value="1"/>
</dbReference>
<name>A0ABS3KFJ8_9PROT</name>
<accession>A0ABS3KFJ8</accession>
<feature type="transmembrane region" description="Helical" evidence="7">
    <location>
        <begin position="104"/>
        <end position="125"/>
    </location>
</feature>
<feature type="transmembrane region" description="Helical" evidence="7">
    <location>
        <begin position="176"/>
        <end position="195"/>
    </location>
</feature>
<dbReference type="CDD" id="cd06261">
    <property type="entry name" value="TM_PBP2"/>
    <property type="match status" value="1"/>
</dbReference>
<keyword evidence="4 7" id="KW-0812">Transmembrane</keyword>
<keyword evidence="10" id="KW-1185">Reference proteome</keyword>
<keyword evidence="6 7" id="KW-0472">Membrane</keyword>
<evidence type="ECO:0000256" key="5">
    <source>
        <dbReference type="ARBA" id="ARBA00022989"/>
    </source>
</evidence>
<proteinExistence type="inferred from homology"/>
<keyword evidence="2 7" id="KW-0813">Transport</keyword>
<evidence type="ECO:0000256" key="1">
    <source>
        <dbReference type="ARBA" id="ARBA00004651"/>
    </source>
</evidence>
<evidence type="ECO:0000259" key="8">
    <source>
        <dbReference type="PROSITE" id="PS50928"/>
    </source>
</evidence>
<dbReference type="Pfam" id="PF19300">
    <property type="entry name" value="BPD_transp_1_N"/>
    <property type="match status" value="1"/>
</dbReference>
<keyword evidence="5 7" id="KW-1133">Transmembrane helix</keyword>
<protein>
    <submittedName>
        <fullName evidence="9">Nickel ABC transporter permease subunit NikB</fullName>
    </submittedName>
</protein>
<evidence type="ECO:0000256" key="2">
    <source>
        <dbReference type="ARBA" id="ARBA00022448"/>
    </source>
</evidence>
<evidence type="ECO:0000256" key="7">
    <source>
        <dbReference type="RuleBase" id="RU363032"/>
    </source>
</evidence>
<comment type="similarity">
    <text evidence="7">Belongs to the binding-protein-dependent transport system permease family.</text>
</comment>
<evidence type="ECO:0000256" key="3">
    <source>
        <dbReference type="ARBA" id="ARBA00022475"/>
    </source>
</evidence>
<dbReference type="PROSITE" id="PS50928">
    <property type="entry name" value="ABC_TM1"/>
    <property type="match status" value="1"/>
</dbReference>
<dbReference type="InterPro" id="IPR045621">
    <property type="entry name" value="BPD_transp_1_N"/>
</dbReference>
<feature type="domain" description="ABC transmembrane type-1" evidence="8">
    <location>
        <begin position="98"/>
        <end position="299"/>
    </location>
</feature>
<feature type="transmembrane region" description="Helical" evidence="7">
    <location>
        <begin position="281"/>
        <end position="302"/>
    </location>
</feature>
<gene>
    <name evidence="9" type="primary">nikB</name>
    <name evidence="9" type="ORF">IAI60_16490</name>
</gene>
<dbReference type="RefSeq" id="WP_207448992.1">
    <property type="nucleotide sequence ID" value="NZ_CP061095.1"/>
</dbReference>
<keyword evidence="3" id="KW-1003">Cell membrane</keyword>
<dbReference type="PANTHER" id="PTHR43163">
    <property type="entry name" value="DIPEPTIDE TRANSPORT SYSTEM PERMEASE PROTEIN DPPB-RELATED"/>
    <property type="match status" value="1"/>
</dbReference>
<feature type="transmembrane region" description="Helical" evidence="7">
    <location>
        <begin position="137"/>
        <end position="164"/>
    </location>
</feature>
<dbReference type="SUPFAM" id="SSF161098">
    <property type="entry name" value="MetI-like"/>
    <property type="match status" value="1"/>
</dbReference>
<comment type="caution">
    <text evidence="9">The sequence shown here is derived from an EMBL/GenBank/DDBJ whole genome shotgun (WGS) entry which is preliminary data.</text>
</comment>
<organism evidence="9 10">
    <name type="scientific">Roseomonas marmotae</name>
    <dbReference type="NCBI Taxonomy" id="2768161"/>
    <lineage>
        <taxon>Bacteria</taxon>
        <taxon>Pseudomonadati</taxon>
        <taxon>Pseudomonadota</taxon>
        <taxon>Alphaproteobacteria</taxon>
        <taxon>Acetobacterales</taxon>
        <taxon>Roseomonadaceae</taxon>
        <taxon>Roseomonas</taxon>
    </lineage>
</organism>
<evidence type="ECO:0000256" key="6">
    <source>
        <dbReference type="ARBA" id="ARBA00023136"/>
    </source>
</evidence>
<sequence length="313" mass="34048">MLGFILRRLLSLPLLLLAVSVLFFLMLRLGHGDPAIDYLRLSRIPPTDGALALARQQLGLDQALPLQYWAWLQSAVRLDLGASWATGNAVSEEILHYLPATLELAGAGMALVLLVGLPLGLLAALRRDRWPDHLTRALAFLGVSLPNFWLGFLLILLFSVQLGWLPAMGRDGPASLIMPAIATATMSVCITLRLMRASVLGVLGERHLVFARARGLPERGVVARHVLPNALIPPLTTIGLHLGELLGGAMVVEMVFGWPGLGRYALLAISNRDFPVLQGFVLSMTTVFVLCNLVVDLAYAWLDPRIRLGEGRI</sequence>
<dbReference type="EMBL" id="JACTNF010000018">
    <property type="protein sequence ID" value="MBO1076215.1"/>
    <property type="molecule type" value="Genomic_DNA"/>
</dbReference>
<dbReference type="Proteomes" id="UP001518990">
    <property type="component" value="Unassembled WGS sequence"/>
</dbReference>
<evidence type="ECO:0000313" key="10">
    <source>
        <dbReference type="Proteomes" id="UP001518990"/>
    </source>
</evidence>
<dbReference type="NCBIfam" id="NF007677">
    <property type="entry name" value="PRK10352.1"/>
    <property type="match status" value="1"/>
</dbReference>
<evidence type="ECO:0000313" key="9">
    <source>
        <dbReference type="EMBL" id="MBO1076215.1"/>
    </source>
</evidence>
<dbReference type="InterPro" id="IPR000515">
    <property type="entry name" value="MetI-like"/>
</dbReference>
<dbReference type="Gene3D" id="1.10.3720.10">
    <property type="entry name" value="MetI-like"/>
    <property type="match status" value="1"/>
</dbReference>
<reference evidence="9 10" key="1">
    <citation type="submission" date="2020-09" db="EMBL/GenBank/DDBJ databases">
        <title>Roseomonas.</title>
        <authorList>
            <person name="Zhu W."/>
        </authorList>
    </citation>
    <scope>NUCLEOTIDE SEQUENCE [LARGE SCALE GENOMIC DNA]</scope>
    <source>
        <strain evidence="9 10">1311</strain>
    </source>
</reference>
<feature type="transmembrane region" description="Helical" evidence="7">
    <location>
        <begin position="242"/>
        <end position="261"/>
    </location>
</feature>
<dbReference type="Pfam" id="PF00528">
    <property type="entry name" value="BPD_transp_1"/>
    <property type="match status" value="1"/>
</dbReference>
<evidence type="ECO:0000256" key="4">
    <source>
        <dbReference type="ARBA" id="ARBA00022692"/>
    </source>
</evidence>
<dbReference type="InterPro" id="IPR035906">
    <property type="entry name" value="MetI-like_sf"/>
</dbReference>